<organism evidence="1 2">
    <name type="scientific">Neobacillus niacini</name>
    <dbReference type="NCBI Taxonomy" id="86668"/>
    <lineage>
        <taxon>Bacteria</taxon>
        <taxon>Bacillati</taxon>
        <taxon>Bacillota</taxon>
        <taxon>Bacilli</taxon>
        <taxon>Bacillales</taxon>
        <taxon>Bacillaceae</taxon>
        <taxon>Neobacillus</taxon>
    </lineage>
</organism>
<reference evidence="2" key="2">
    <citation type="submission" date="2020-08" db="EMBL/GenBank/DDBJ databases">
        <title>The Agave Microbiome: Exploring the role of microbial communities in plant adaptations to desert environments.</title>
        <authorList>
            <person name="Partida-Martinez L.P."/>
        </authorList>
    </citation>
    <scope>NUCLEOTIDE SEQUENCE [LARGE SCALE GENOMIC DNA]</scope>
    <source>
        <strain evidence="2">AT2.8</strain>
    </source>
</reference>
<evidence type="ECO:0000313" key="2">
    <source>
        <dbReference type="Proteomes" id="UP000548423"/>
    </source>
</evidence>
<name>A0A852T9F1_9BACI</name>
<dbReference type="Proteomes" id="UP000548423">
    <property type="component" value="Unassembled WGS sequence"/>
</dbReference>
<protein>
    <submittedName>
        <fullName evidence="1">Uncharacterized protein</fullName>
    </submittedName>
</protein>
<proteinExistence type="predicted"/>
<reference evidence="2" key="1">
    <citation type="submission" date="2020-07" db="EMBL/GenBank/DDBJ databases">
        <authorList>
            <person name="Partida-Martinez L."/>
            <person name="Huntemann M."/>
            <person name="Clum A."/>
            <person name="Wang J."/>
            <person name="Palaniappan K."/>
            <person name="Ritter S."/>
            <person name="Chen I.-M."/>
            <person name="Stamatis D."/>
            <person name="Reddy T."/>
            <person name="O'Malley R."/>
            <person name="Daum C."/>
            <person name="Shapiro N."/>
            <person name="Ivanova N."/>
            <person name="Kyrpides N."/>
            <person name="Woyke T."/>
        </authorList>
    </citation>
    <scope>NUCLEOTIDE SEQUENCE [LARGE SCALE GENOMIC DNA]</scope>
    <source>
        <strain evidence="2">AT2.8</strain>
    </source>
</reference>
<sequence length="160" mass="19019">MTEADISLYYENKWKPKRVLFRDQVRCIASMYTYLLGRFQTERTEKITINCVEKTNDNALVKTTLDGFTKVSVELDIDSYFLLSNYEKKRVILEKINGGVTKVANEFSWDIELFNRISYEIIKNDYVNEYVWKQKTSPDKKFKAEVYCQHDIDFFTISIL</sequence>
<dbReference type="AlphaFoldDB" id="A0A852T9F1"/>
<dbReference type="EMBL" id="JACCBX010000002">
    <property type="protein sequence ID" value="NYE04519.1"/>
    <property type="molecule type" value="Genomic_DNA"/>
</dbReference>
<evidence type="ECO:0000313" key="1">
    <source>
        <dbReference type="EMBL" id="NYE04519.1"/>
    </source>
</evidence>
<gene>
    <name evidence="1" type="ORF">F4694_001263</name>
</gene>
<accession>A0A852T9F1</accession>
<comment type="caution">
    <text evidence="1">The sequence shown here is derived from an EMBL/GenBank/DDBJ whole genome shotgun (WGS) entry which is preliminary data.</text>
</comment>